<dbReference type="Proteomes" id="UP001153148">
    <property type="component" value="Unassembled WGS sequence"/>
</dbReference>
<evidence type="ECO:0000256" key="5">
    <source>
        <dbReference type="ARBA" id="ARBA00022833"/>
    </source>
</evidence>
<reference evidence="11" key="1">
    <citation type="submission" date="2021-03" db="EMBL/GenBank/DDBJ databases">
        <authorList>
            <person name="Tran Van P."/>
        </authorList>
    </citation>
    <scope>NUCLEOTIDE SEQUENCE</scope>
</reference>
<evidence type="ECO:0000256" key="7">
    <source>
        <dbReference type="ARBA" id="ARBA00023163"/>
    </source>
</evidence>
<accession>A0ABN7NYE9</accession>
<proteinExistence type="predicted"/>
<evidence type="ECO:0000256" key="2">
    <source>
        <dbReference type="ARBA" id="ARBA00022723"/>
    </source>
</evidence>
<keyword evidence="8" id="KW-0539">Nucleus</keyword>
<dbReference type="InterPro" id="IPR013087">
    <property type="entry name" value="Znf_C2H2_type"/>
</dbReference>
<feature type="non-terminal residue" evidence="11">
    <location>
        <position position="1"/>
    </location>
</feature>
<dbReference type="PANTHER" id="PTHR47772">
    <property type="entry name" value="ZINC FINGER PROTEIN 200"/>
    <property type="match status" value="1"/>
</dbReference>
<evidence type="ECO:0000313" key="12">
    <source>
        <dbReference type="Proteomes" id="UP001153148"/>
    </source>
</evidence>
<evidence type="ECO:0000256" key="3">
    <source>
        <dbReference type="ARBA" id="ARBA00022737"/>
    </source>
</evidence>
<keyword evidence="12" id="KW-1185">Reference proteome</keyword>
<evidence type="ECO:0000259" key="10">
    <source>
        <dbReference type="PROSITE" id="PS50157"/>
    </source>
</evidence>
<dbReference type="PROSITE" id="PS50157">
    <property type="entry name" value="ZINC_FINGER_C2H2_2"/>
    <property type="match status" value="6"/>
</dbReference>
<dbReference type="EMBL" id="CAJPIN010010326">
    <property type="protein sequence ID" value="CAG2059716.1"/>
    <property type="molecule type" value="Genomic_DNA"/>
</dbReference>
<feature type="domain" description="C2H2-type" evidence="10">
    <location>
        <begin position="44"/>
        <end position="67"/>
    </location>
</feature>
<dbReference type="SMART" id="SM00355">
    <property type="entry name" value="ZnF_C2H2"/>
    <property type="match status" value="7"/>
</dbReference>
<keyword evidence="5" id="KW-0862">Zinc</keyword>
<gene>
    <name evidence="11" type="ORF">TPAB3V08_LOCUS6675</name>
</gene>
<feature type="domain" description="C2H2-type" evidence="10">
    <location>
        <begin position="16"/>
        <end position="43"/>
    </location>
</feature>
<evidence type="ECO:0000256" key="4">
    <source>
        <dbReference type="ARBA" id="ARBA00022771"/>
    </source>
</evidence>
<dbReference type="PROSITE" id="PS00028">
    <property type="entry name" value="ZINC_FINGER_C2H2_1"/>
    <property type="match status" value="6"/>
</dbReference>
<dbReference type="Pfam" id="PF13912">
    <property type="entry name" value="zf-C2H2_6"/>
    <property type="match status" value="1"/>
</dbReference>
<keyword evidence="2" id="KW-0479">Metal-binding</keyword>
<evidence type="ECO:0000313" key="11">
    <source>
        <dbReference type="EMBL" id="CAG2059716.1"/>
    </source>
</evidence>
<feature type="domain" description="C2H2-type" evidence="10">
    <location>
        <begin position="72"/>
        <end position="95"/>
    </location>
</feature>
<feature type="non-terminal residue" evidence="11">
    <location>
        <position position="361"/>
    </location>
</feature>
<evidence type="ECO:0000256" key="9">
    <source>
        <dbReference type="PROSITE-ProRule" id="PRU00042"/>
    </source>
</evidence>
<evidence type="ECO:0000256" key="8">
    <source>
        <dbReference type="ARBA" id="ARBA00023242"/>
    </source>
</evidence>
<dbReference type="Gene3D" id="3.30.160.60">
    <property type="entry name" value="Classic Zinc Finger"/>
    <property type="match status" value="3"/>
</dbReference>
<comment type="subcellular location">
    <subcellularLocation>
        <location evidence="1">Nucleus</location>
    </subcellularLocation>
</comment>
<dbReference type="Pfam" id="PF00096">
    <property type="entry name" value="zf-C2H2"/>
    <property type="match status" value="3"/>
</dbReference>
<sequence>LQHHRLVHGSEELKPLQCVVCCKRFLNNSALACHAKTHSEKKTFECPICKLIFEHILELRAHVRIHAVNGLFTCPQCHKVFDGYNHIRKHARAFHNSRCFTCDLCKKAFPRPDKLKLHMLRFPPLLPYSRDYCFQSRAEASLDSVVFDEYILIRKHIQAFHCDRKHTCSYCEKLFHTLDKLRMHMLRHSDHREFLCADCGKQFKRKDKLKEHMTRMHSVDRELRMAVNTPRTRVAKKFMPKGLVANCGKRHLVALRPIDLAAIEGQWIIPLDEAVCFVVPKLVSPNDYHRFIYKCHTCLVGFKRRGMLVNHLANRHPDVSPDSVPELNLPILKTTRDYFCQYCDKVIIQPLLERQTHNFTN</sequence>
<protein>
    <recommendedName>
        <fullName evidence="10">C2H2-type domain-containing protein</fullName>
    </recommendedName>
</protein>
<feature type="domain" description="C2H2-type" evidence="10">
    <location>
        <begin position="293"/>
        <end position="321"/>
    </location>
</feature>
<keyword evidence="3" id="KW-0677">Repeat</keyword>
<comment type="caution">
    <text evidence="11">The sequence shown here is derived from an EMBL/GenBank/DDBJ whole genome shotgun (WGS) entry which is preliminary data.</text>
</comment>
<dbReference type="InterPro" id="IPR050636">
    <property type="entry name" value="C2H2-ZF_domain-containing"/>
</dbReference>
<feature type="domain" description="C2H2-type" evidence="10">
    <location>
        <begin position="166"/>
        <end position="193"/>
    </location>
</feature>
<evidence type="ECO:0000256" key="6">
    <source>
        <dbReference type="ARBA" id="ARBA00023015"/>
    </source>
</evidence>
<keyword evidence="6" id="KW-0805">Transcription regulation</keyword>
<name>A0ABN7NYE9_TIMPD</name>
<dbReference type="SUPFAM" id="SSF57667">
    <property type="entry name" value="beta-beta-alpha zinc fingers"/>
    <property type="match status" value="3"/>
</dbReference>
<organism evidence="11 12">
    <name type="scientific">Timema podura</name>
    <name type="common">Walking stick</name>
    <dbReference type="NCBI Taxonomy" id="61482"/>
    <lineage>
        <taxon>Eukaryota</taxon>
        <taxon>Metazoa</taxon>
        <taxon>Ecdysozoa</taxon>
        <taxon>Arthropoda</taxon>
        <taxon>Hexapoda</taxon>
        <taxon>Insecta</taxon>
        <taxon>Pterygota</taxon>
        <taxon>Neoptera</taxon>
        <taxon>Polyneoptera</taxon>
        <taxon>Phasmatodea</taxon>
        <taxon>Timematodea</taxon>
        <taxon>Timematoidea</taxon>
        <taxon>Timematidae</taxon>
        <taxon>Timema</taxon>
    </lineage>
</organism>
<dbReference type="PANTHER" id="PTHR47772:SF13">
    <property type="entry name" value="GASTRULA ZINC FINGER PROTEIN XLCGF49.1-LIKE-RELATED"/>
    <property type="match status" value="1"/>
</dbReference>
<dbReference type="InterPro" id="IPR036236">
    <property type="entry name" value="Znf_C2H2_sf"/>
</dbReference>
<evidence type="ECO:0000256" key="1">
    <source>
        <dbReference type="ARBA" id="ARBA00004123"/>
    </source>
</evidence>
<keyword evidence="4 9" id="KW-0863">Zinc-finger</keyword>
<keyword evidence="7" id="KW-0804">Transcription</keyword>
<feature type="domain" description="C2H2-type" evidence="10">
    <location>
        <begin position="194"/>
        <end position="222"/>
    </location>
</feature>